<feature type="domain" description="PPIase FKBP-type" evidence="7">
    <location>
        <begin position="298"/>
        <end position="386"/>
    </location>
</feature>
<feature type="compositionally biased region" description="Low complexity" evidence="6">
    <location>
        <begin position="219"/>
        <end position="233"/>
    </location>
</feature>
<dbReference type="InterPro" id="IPR041232">
    <property type="entry name" value="NPL"/>
</dbReference>
<feature type="compositionally biased region" description="Low complexity" evidence="6">
    <location>
        <begin position="197"/>
        <end position="206"/>
    </location>
</feature>
<sequence length="386" mass="41670">MAFWGLVVKPGKDNAYVPPPENHNLHLSQAALPASIKDNTRVSVLAKRGADDEGVIICTLKAGTQDSVPLDLFFDRYAEFHIVGPQTGVEVHLSGYYVPPDELPQGMGDSEDDEDYTGEDEDEDEDDEDGAMVPHGMFPMMDGDDDDDDDEEDEDDDDEDMDDDEDEEGDSEDEEGGVTRRPHVVIEEVKEEEAKPAAKGKQQQQKQDGKKRPAEEAKPAAQPAAKKQAAEAGAGKDKATPGKPAAATPAKPEPKSEAKAAPEAPKSGKKNNVRRWENGFEIEDVAMGPANGKLAKAGKKVAVRYTGRLKNNGKVFDSTKGKATFTFRLGVGEVIKGWDQGVEGMRVGDKRRIVVPPAMGYGSSGVRGAIPPNATLEFDVELVDVK</sequence>
<dbReference type="AlphaFoldDB" id="A0A7S0WTS9"/>
<dbReference type="PANTHER" id="PTHR43811:SF19">
    <property type="entry name" value="39 KDA FK506-BINDING NUCLEAR PROTEIN"/>
    <property type="match status" value="1"/>
</dbReference>
<feature type="compositionally biased region" description="Acidic residues" evidence="6">
    <location>
        <begin position="142"/>
        <end position="176"/>
    </location>
</feature>
<dbReference type="PIRSF" id="PIRSF001473">
    <property type="entry name" value="FK506-bp_FPR3"/>
    <property type="match status" value="1"/>
</dbReference>
<dbReference type="GO" id="GO:0003755">
    <property type="term" value="F:peptidyl-prolyl cis-trans isomerase activity"/>
    <property type="evidence" value="ECO:0007669"/>
    <property type="project" value="UniProtKB-KW"/>
</dbReference>
<evidence type="ECO:0000259" key="7">
    <source>
        <dbReference type="PROSITE" id="PS50059"/>
    </source>
</evidence>
<dbReference type="PANTHER" id="PTHR43811">
    <property type="entry name" value="FKBP-TYPE PEPTIDYL-PROLYL CIS-TRANS ISOMERASE FKPA"/>
    <property type="match status" value="1"/>
</dbReference>
<keyword evidence="2 4" id="KW-0697">Rotamase</keyword>
<protein>
    <recommendedName>
        <fullName evidence="4">FK506-binding protein</fullName>
        <ecNumber evidence="4">5.2.1.8</ecNumber>
    </recommendedName>
</protein>
<dbReference type="InterPro" id="IPR046357">
    <property type="entry name" value="PPIase_dom_sf"/>
</dbReference>
<proteinExistence type="inferred from homology"/>
<dbReference type="EC" id="5.2.1.8" evidence="4"/>
<reference evidence="8" key="1">
    <citation type="submission" date="2021-01" db="EMBL/GenBank/DDBJ databases">
        <authorList>
            <person name="Corre E."/>
            <person name="Pelletier E."/>
            <person name="Niang G."/>
            <person name="Scheremetjew M."/>
            <person name="Finn R."/>
            <person name="Kale V."/>
            <person name="Holt S."/>
            <person name="Cochrane G."/>
            <person name="Meng A."/>
            <person name="Brown T."/>
            <person name="Cohen L."/>
        </authorList>
    </citation>
    <scope>NUCLEOTIDE SEQUENCE</scope>
    <source>
        <strain evidence="8">SAG 11-49</strain>
    </source>
</reference>
<dbReference type="PROSITE" id="PS50059">
    <property type="entry name" value="FKBP_PPIASE"/>
    <property type="match status" value="1"/>
</dbReference>
<evidence type="ECO:0000313" key="8">
    <source>
        <dbReference type="EMBL" id="CAD8683602.1"/>
    </source>
</evidence>
<evidence type="ECO:0000256" key="3">
    <source>
        <dbReference type="ARBA" id="ARBA00023235"/>
    </source>
</evidence>
<evidence type="ECO:0000256" key="2">
    <source>
        <dbReference type="ARBA" id="ARBA00023110"/>
    </source>
</evidence>
<dbReference type="InterPro" id="IPR001179">
    <property type="entry name" value="PPIase_FKBP_dom"/>
</dbReference>
<evidence type="ECO:0000256" key="5">
    <source>
        <dbReference type="PROSITE-ProRule" id="PRU00277"/>
    </source>
</evidence>
<dbReference type="GO" id="GO:0005634">
    <property type="term" value="C:nucleus"/>
    <property type="evidence" value="ECO:0007669"/>
    <property type="project" value="UniProtKB-ARBA"/>
</dbReference>
<dbReference type="Gene3D" id="3.10.50.40">
    <property type="match status" value="1"/>
</dbReference>
<evidence type="ECO:0000256" key="1">
    <source>
        <dbReference type="ARBA" id="ARBA00000971"/>
    </source>
</evidence>
<gene>
    <name evidence="8" type="ORF">CLEI1391_LOCUS11312</name>
</gene>
<feature type="compositionally biased region" description="Basic and acidic residues" evidence="6">
    <location>
        <begin position="207"/>
        <end position="218"/>
    </location>
</feature>
<dbReference type="InterPro" id="IPR023566">
    <property type="entry name" value="PPIase_Fpr3/Fpr4-like"/>
</dbReference>
<comment type="catalytic activity">
    <reaction evidence="1 4 5">
        <text>[protein]-peptidylproline (omega=180) = [protein]-peptidylproline (omega=0)</text>
        <dbReference type="Rhea" id="RHEA:16237"/>
        <dbReference type="Rhea" id="RHEA-COMP:10747"/>
        <dbReference type="Rhea" id="RHEA-COMP:10748"/>
        <dbReference type="ChEBI" id="CHEBI:83833"/>
        <dbReference type="ChEBI" id="CHEBI:83834"/>
        <dbReference type="EC" id="5.2.1.8"/>
    </reaction>
</comment>
<dbReference type="SUPFAM" id="SSF69203">
    <property type="entry name" value="Nucleoplasmin-like core domain"/>
    <property type="match status" value="1"/>
</dbReference>
<evidence type="ECO:0000256" key="4">
    <source>
        <dbReference type="PIRNR" id="PIRNR001473"/>
    </source>
</evidence>
<comment type="similarity">
    <text evidence="4">Belongs to the FKBP-type PPIase family.</text>
</comment>
<dbReference type="Pfam" id="PF17800">
    <property type="entry name" value="NPL"/>
    <property type="match status" value="1"/>
</dbReference>
<dbReference type="FunFam" id="3.10.50.40:FF:000006">
    <property type="entry name" value="Peptidyl-prolyl cis-trans isomerase"/>
    <property type="match status" value="1"/>
</dbReference>
<accession>A0A7S0WTS9</accession>
<organism evidence="8">
    <name type="scientific">Chlamydomonas leiostraca</name>
    <dbReference type="NCBI Taxonomy" id="1034604"/>
    <lineage>
        <taxon>Eukaryota</taxon>
        <taxon>Viridiplantae</taxon>
        <taxon>Chlorophyta</taxon>
        <taxon>core chlorophytes</taxon>
        <taxon>Chlorophyceae</taxon>
        <taxon>CS clade</taxon>
        <taxon>Chlamydomonadales</taxon>
        <taxon>Chlamydomonadaceae</taxon>
        <taxon>Chlamydomonas</taxon>
    </lineage>
</organism>
<dbReference type="InterPro" id="IPR036824">
    <property type="entry name" value="Nucleoplasmin_core_dom_sf"/>
</dbReference>
<keyword evidence="3 4" id="KW-0413">Isomerase</keyword>
<evidence type="ECO:0000256" key="6">
    <source>
        <dbReference type="SAM" id="MobiDB-lite"/>
    </source>
</evidence>
<dbReference type="Gene3D" id="2.60.120.340">
    <property type="entry name" value="Nucleoplasmin core domain"/>
    <property type="match status" value="1"/>
</dbReference>
<feature type="compositionally biased region" description="Acidic residues" evidence="6">
    <location>
        <begin position="109"/>
        <end position="130"/>
    </location>
</feature>
<name>A0A7S0WTS9_9CHLO</name>
<feature type="compositionally biased region" description="Low complexity" evidence="6">
    <location>
        <begin position="241"/>
        <end position="250"/>
    </location>
</feature>
<dbReference type="EMBL" id="HBFB01020105">
    <property type="protein sequence ID" value="CAD8683602.1"/>
    <property type="molecule type" value="Transcribed_RNA"/>
</dbReference>
<dbReference type="SUPFAM" id="SSF54534">
    <property type="entry name" value="FKBP-like"/>
    <property type="match status" value="1"/>
</dbReference>
<feature type="compositionally biased region" description="Basic and acidic residues" evidence="6">
    <location>
        <begin position="184"/>
        <end position="196"/>
    </location>
</feature>
<feature type="region of interest" description="Disordered" evidence="6">
    <location>
        <begin position="96"/>
        <end position="274"/>
    </location>
</feature>
<dbReference type="Pfam" id="PF00254">
    <property type="entry name" value="FKBP_C"/>
    <property type="match status" value="1"/>
</dbReference>